<dbReference type="EMBL" id="BMAV01008944">
    <property type="protein sequence ID" value="GFY52869.1"/>
    <property type="molecule type" value="Genomic_DNA"/>
</dbReference>
<accession>A0A8X6XGP3</accession>
<proteinExistence type="predicted"/>
<sequence length="116" mass="13420">MTHKLSFTVTDNHLIYIYYLYHQISPNTKRPVLDYPGSGHSQEKPFVEALEYWYPLEYVPLVHDFSRPASVEHASKTASRECPPRMLGRVFQAFARFRCKELPKNVKGSTDADDVS</sequence>
<dbReference type="Proteomes" id="UP000886998">
    <property type="component" value="Unassembled WGS sequence"/>
</dbReference>
<evidence type="ECO:0000313" key="2">
    <source>
        <dbReference type="Proteomes" id="UP000886998"/>
    </source>
</evidence>
<evidence type="ECO:0000313" key="1">
    <source>
        <dbReference type="EMBL" id="GFY52869.1"/>
    </source>
</evidence>
<protein>
    <submittedName>
        <fullName evidence="1">Uncharacterized protein</fullName>
    </submittedName>
</protein>
<gene>
    <name evidence="1" type="ORF">TNIN_137751</name>
</gene>
<dbReference type="AlphaFoldDB" id="A0A8X6XGP3"/>
<comment type="caution">
    <text evidence="1">The sequence shown here is derived from an EMBL/GenBank/DDBJ whole genome shotgun (WGS) entry which is preliminary data.</text>
</comment>
<reference evidence="1" key="1">
    <citation type="submission" date="2020-08" db="EMBL/GenBank/DDBJ databases">
        <title>Multicomponent nature underlies the extraordinary mechanical properties of spider dragline silk.</title>
        <authorList>
            <person name="Kono N."/>
            <person name="Nakamura H."/>
            <person name="Mori M."/>
            <person name="Yoshida Y."/>
            <person name="Ohtoshi R."/>
            <person name="Malay A.D."/>
            <person name="Moran D.A.P."/>
            <person name="Tomita M."/>
            <person name="Numata K."/>
            <person name="Arakawa K."/>
        </authorList>
    </citation>
    <scope>NUCLEOTIDE SEQUENCE</scope>
</reference>
<keyword evidence="2" id="KW-1185">Reference proteome</keyword>
<organism evidence="1 2">
    <name type="scientific">Trichonephila inaurata madagascariensis</name>
    <dbReference type="NCBI Taxonomy" id="2747483"/>
    <lineage>
        <taxon>Eukaryota</taxon>
        <taxon>Metazoa</taxon>
        <taxon>Ecdysozoa</taxon>
        <taxon>Arthropoda</taxon>
        <taxon>Chelicerata</taxon>
        <taxon>Arachnida</taxon>
        <taxon>Araneae</taxon>
        <taxon>Araneomorphae</taxon>
        <taxon>Entelegynae</taxon>
        <taxon>Araneoidea</taxon>
        <taxon>Nephilidae</taxon>
        <taxon>Trichonephila</taxon>
        <taxon>Trichonephila inaurata</taxon>
    </lineage>
</organism>
<name>A0A8X6XGP3_9ARAC</name>